<reference evidence="1" key="2">
    <citation type="submission" date="2014-05" db="EMBL/GenBank/DDBJ databases">
        <title>The genome sequences of chimpanzee malaria parasites reveal the path to human adaptation.</title>
        <authorList>
            <person name="Otto T.D."/>
            <person name="Rayner J.C."/>
            <person name="Boehme U."/>
            <person name="Pain A."/>
            <person name="Spottiswoode N."/>
            <person name="Sanders M."/>
            <person name="Quail M."/>
            <person name="Ollomo B."/>
            <person name="Renaud F."/>
            <person name="Thomas A.W."/>
            <person name="Prugnolle F."/>
            <person name="Conway D.J."/>
            <person name="Newbold C."/>
            <person name="Berriman M."/>
        </authorList>
    </citation>
    <scope>NUCLEOTIDE SEQUENCE [LARGE SCALE GENOMIC DNA]</scope>
    <source>
        <strain evidence="1">CDC</strain>
    </source>
</reference>
<dbReference type="OrthoDB" id="386973at2759"/>
<dbReference type="GeneID" id="24533663"/>
<reference evidence="2 5" key="3">
    <citation type="journal article" date="2016" name="Nat. Commun.">
        <title>Genomes of cryptic chimpanzee Plasmodium species reveal key evolutionary events leading to human malaria.</title>
        <authorList>
            <person name="Sundararaman S.A."/>
            <person name="Plenderleith L.J."/>
            <person name="Liu W."/>
            <person name="Loy D.E."/>
            <person name="Learn G.H."/>
            <person name="Li Y."/>
            <person name="Shaw K.S."/>
            <person name="Ayouba A."/>
            <person name="Peeters M."/>
            <person name="Speede S."/>
            <person name="Shaw G.M."/>
            <person name="Bushman F.D."/>
            <person name="Brisson D."/>
            <person name="Rayner J.C."/>
            <person name="Sharp P.M."/>
            <person name="Hahn B.H."/>
        </authorList>
    </citation>
    <scope>NUCLEOTIDE SEQUENCE [LARGE SCALE GENOMIC DNA]</scope>
    <source>
        <strain evidence="2 5">SY57</strain>
    </source>
</reference>
<dbReference type="AlphaFoldDB" id="A0A060S005"/>
<evidence type="ECO:0000313" key="1">
    <source>
        <dbReference type="EMBL" id="CDO66874.1"/>
    </source>
</evidence>
<evidence type="ECO:0000313" key="3">
    <source>
        <dbReference type="EMBL" id="SOV82961.1"/>
    </source>
</evidence>
<dbReference type="Proteomes" id="UP000076359">
    <property type="component" value="Unassembled WGS sequence"/>
</dbReference>
<protein>
    <submittedName>
        <fullName evidence="1">Uncharacterized protein</fullName>
    </submittedName>
</protein>
<reference evidence="1" key="1">
    <citation type="submission" date="2014-01" db="EMBL/GenBank/DDBJ databases">
        <authorList>
            <person name="Aslett M."/>
        </authorList>
    </citation>
    <scope>NUCLEOTIDE SEQUENCE</scope>
    <source>
        <strain evidence="1">CDC</strain>
    </source>
</reference>
<dbReference type="RefSeq" id="XP_012765453.1">
    <property type="nucleotide sequence ID" value="XM_012909999.1"/>
</dbReference>
<dbReference type="EMBL" id="LT969577">
    <property type="protein sequence ID" value="SOV82961.1"/>
    <property type="molecule type" value="Genomic_DNA"/>
</dbReference>
<reference evidence="3 6" key="4">
    <citation type="submission" date="2016-09" db="EMBL/GenBank/DDBJ databases">
        <authorList>
            <consortium name="Pathogen Informatics"/>
        </authorList>
    </citation>
    <scope>NUCLEOTIDE SEQUENCE [LARGE SCALE GENOMIC DNA]</scope>
</reference>
<evidence type="ECO:0000313" key="6">
    <source>
        <dbReference type="Proteomes" id="UP000240500"/>
    </source>
</evidence>
<name>A0A060S005_PLARE</name>
<dbReference type="Proteomes" id="UP000240500">
    <property type="component" value="Chromosome 14"/>
</dbReference>
<evidence type="ECO:0000313" key="2">
    <source>
        <dbReference type="EMBL" id="KYN94062.1"/>
    </source>
</evidence>
<proteinExistence type="predicted"/>
<sequence length="234" mass="28374">MNIGIKNINKSDEKNYSNMTNEEKINFKRRIILDGLNFSQNFSYSNFAYYENLSSVYARCLEELNNIEVMVKDINLDIKKKKELLELARQEIPLFYFPLNNMYSESELRYFENCILPYVNKQKEINEIKKLLFNSYQNYVIYNDIYELWTEELDTLHKFIIFETFRNKNKHLTNKTQRDKKEQVHLNKIEKIKRRIKMHISKDNNVVLNEENTNVNINKNEKIKCPPINFDDWI</sequence>
<dbReference type="KEGG" id="prei:PRSY57_1440200"/>
<dbReference type="VEuPathDB" id="PlasmoDB:PRCDC_1440200"/>
<dbReference type="EMBL" id="LVLA01000015">
    <property type="protein sequence ID" value="KYN94062.1"/>
    <property type="molecule type" value="Genomic_DNA"/>
</dbReference>
<evidence type="ECO:0000313" key="4">
    <source>
        <dbReference type="Proteomes" id="UP000027581"/>
    </source>
</evidence>
<keyword evidence="4" id="KW-1185">Reference proteome</keyword>
<dbReference type="VEuPathDB" id="PlasmoDB:PRG01_1440900"/>
<gene>
    <name evidence="1" type="ORF">PRCDC_1440200</name>
    <name evidence="3" type="ORF">PRG01_1440900</name>
    <name evidence="2" type="ORF">PRSY57_1440200</name>
</gene>
<dbReference type="EMBL" id="HG810775">
    <property type="protein sequence ID" value="CDO66874.1"/>
    <property type="molecule type" value="Genomic_DNA"/>
</dbReference>
<organism evidence="1 4">
    <name type="scientific">Plasmodium reichenowi</name>
    <dbReference type="NCBI Taxonomy" id="5854"/>
    <lineage>
        <taxon>Eukaryota</taxon>
        <taxon>Sar</taxon>
        <taxon>Alveolata</taxon>
        <taxon>Apicomplexa</taxon>
        <taxon>Aconoidasida</taxon>
        <taxon>Haemosporida</taxon>
        <taxon>Plasmodiidae</taxon>
        <taxon>Plasmodium</taxon>
        <taxon>Plasmodium (Laverania)</taxon>
    </lineage>
</organism>
<dbReference type="Proteomes" id="UP000027581">
    <property type="component" value="Unassembled WGS sequence"/>
</dbReference>
<evidence type="ECO:0000313" key="5">
    <source>
        <dbReference type="Proteomes" id="UP000076359"/>
    </source>
</evidence>
<accession>A0A060S005</accession>